<dbReference type="PANTHER" id="PTHR46789:SF2">
    <property type="entry name" value="FORKHEAD BOX PROTEIN R2"/>
    <property type="match status" value="1"/>
</dbReference>
<dbReference type="Proteomes" id="UP000007648">
    <property type="component" value="Unassembled WGS sequence"/>
</dbReference>
<reference evidence="8" key="2">
    <citation type="submission" date="2025-08" db="UniProtKB">
        <authorList>
            <consortium name="Ensembl"/>
        </authorList>
    </citation>
    <scope>IDENTIFICATION</scope>
</reference>
<dbReference type="PANTHER" id="PTHR46789">
    <property type="entry name" value="FORKHEAD BOX PROTEIN R1"/>
    <property type="match status" value="1"/>
</dbReference>
<dbReference type="InterPro" id="IPR001766">
    <property type="entry name" value="Fork_head_dom"/>
</dbReference>
<dbReference type="PRINTS" id="PR00053">
    <property type="entry name" value="FORKHEAD"/>
</dbReference>
<feature type="domain" description="Fork-head" evidence="7">
    <location>
        <begin position="210"/>
        <end position="310"/>
    </location>
</feature>
<dbReference type="InParanoid" id="A0A7N4NRN4"/>
<evidence type="ECO:0000313" key="8">
    <source>
        <dbReference type="Ensembl" id="ENSSHAP00000027456.1"/>
    </source>
</evidence>
<feature type="region of interest" description="Disordered" evidence="6">
    <location>
        <begin position="89"/>
        <end position="211"/>
    </location>
</feature>
<proteinExistence type="predicted"/>
<dbReference type="GO" id="GO:1990837">
    <property type="term" value="F:sequence-specific double-stranded DNA binding"/>
    <property type="evidence" value="ECO:0007669"/>
    <property type="project" value="TreeGrafter"/>
</dbReference>
<reference evidence="8 9" key="1">
    <citation type="journal article" date="2011" name="Proc. Natl. Acad. Sci. U.S.A.">
        <title>Genetic diversity and population structure of the endangered marsupial Sarcophilus harrisii (Tasmanian devil).</title>
        <authorList>
            <person name="Miller W."/>
            <person name="Hayes V.M."/>
            <person name="Ratan A."/>
            <person name="Petersen D.C."/>
            <person name="Wittekindt N.E."/>
            <person name="Miller J."/>
            <person name="Walenz B."/>
            <person name="Knight J."/>
            <person name="Qi J."/>
            <person name="Zhao F."/>
            <person name="Wang Q."/>
            <person name="Bedoya-Reina O.C."/>
            <person name="Katiyar N."/>
            <person name="Tomsho L.P."/>
            <person name="Kasson L.M."/>
            <person name="Hardie R.A."/>
            <person name="Woodbridge P."/>
            <person name="Tindall E.A."/>
            <person name="Bertelsen M.F."/>
            <person name="Dixon D."/>
            <person name="Pyecroft S."/>
            <person name="Helgen K.M."/>
            <person name="Lesk A.M."/>
            <person name="Pringle T.H."/>
            <person name="Patterson N."/>
            <person name="Zhang Y."/>
            <person name="Kreiss A."/>
            <person name="Woods G.M."/>
            <person name="Jones M.E."/>
            <person name="Schuster S.C."/>
        </authorList>
    </citation>
    <scope>NUCLEOTIDE SEQUENCE [LARGE SCALE GENOMIC DNA]</scope>
</reference>
<evidence type="ECO:0000259" key="7">
    <source>
        <dbReference type="PROSITE" id="PS50039"/>
    </source>
</evidence>
<organism evidence="8 9">
    <name type="scientific">Sarcophilus harrisii</name>
    <name type="common">Tasmanian devil</name>
    <name type="synonym">Sarcophilus laniarius</name>
    <dbReference type="NCBI Taxonomy" id="9305"/>
    <lineage>
        <taxon>Eukaryota</taxon>
        <taxon>Metazoa</taxon>
        <taxon>Chordata</taxon>
        <taxon>Craniata</taxon>
        <taxon>Vertebrata</taxon>
        <taxon>Euteleostomi</taxon>
        <taxon>Mammalia</taxon>
        <taxon>Metatheria</taxon>
        <taxon>Dasyuromorphia</taxon>
        <taxon>Dasyuridae</taxon>
        <taxon>Sarcophilus</taxon>
    </lineage>
</organism>
<dbReference type="PROSITE" id="PS50039">
    <property type="entry name" value="FORK_HEAD_3"/>
    <property type="match status" value="1"/>
</dbReference>
<dbReference type="GO" id="GO:0003700">
    <property type="term" value="F:DNA-binding transcription factor activity"/>
    <property type="evidence" value="ECO:0007669"/>
    <property type="project" value="InterPro"/>
</dbReference>
<evidence type="ECO:0000256" key="6">
    <source>
        <dbReference type="SAM" id="MobiDB-lite"/>
    </source>
</evidence>
<keyword evidence="4 5" id="KW-0539">Nucleus</keyword>
<keyword evidence="3" id="KW-0804">Transcription</keyword>
<dbReference type="SUPFAM" id="SSF46785">
    <property type="entry name" value="Winged helix' DNA-binding domain"/>
    <property type="match status" value="1"/>
</dbReference>
<keyword evidence="2 5" id="KW-0238">DNA-binding</keyword>
<dbReference type="AlphaFoldDB" id="A0A7N4NRN4"/>
<evidence type="ECO:0000256" key="1">
    <source>
        <dbReference type="ARBA" id="ARBA00023015"/>
    </source>
</evidence>
<evidence type="ECO:0000256" key="5">
    <source>
        <dbReference type="PROSITE-ProRule" id="PRU00089"/>
    </source>
</evidence>
<accession>A0A7N4NRN4</accession>
<evidence type="ECO:0000256" key="4">
    <source>
        <dbReference type="ARBA" id="ARBA00023242"/>
    </source>
</evidence>
<feature type="compositionally biased region" description="Low complexity" evidence="6">
    <location>
        <begin position="90"/>
        <end position="169"/>
    </location>
</feature>
<dbReference type="Gene3D" id="1.10.10.10">
    <property type="entry name" value="Winged helix-like DNA-binding domain superfamily/Winged helix DNA-binding domain"/>
    <property type="match status" value="1"/>
</dbReference>
<dbReference type="InterPro" id="IPR036390">
    <property type="entry name" value="WH_DNA-bd_sf"/>
</dbReference>
<evidence type="ECO:0000256" key="2">
    <source>
        <dbReference type="ARBA" id="ARBA00023125"/>
    </source>
</evidence>
<protein>
    <recommendedName>
        <fullName evidence="7">Fork-head domain-containing protein</fullName>
    </recommendedName>
</protein>
<name>A0A7N4NRN4_SARHA</name>
<reference evidence="8" key="3">
    <citation type="submission" date="2025-09" db="UniProtKB">
        <authorList>
            <consortium name="Ensembl"/>
        </authorList>
    </citation>
    <scope>IDENTIFICATION</scope>
</reference>
<evidence type="ECO:0000313" key="9">
    <source>
        <dbReference type="Proteomes" id="UP000007648"/>
    </source>
</evidence>
<dbReference type="SMART" id="SM00339">
    <property type="entry name" value="FH"/>
    <property type="match status" value="1"/>
</dbReference>
<feature type="DNA-binding region" description="Fork-head" evidence="5">
    <location>
        <begin position="210"/>
        <end position="310"/>
    </location>
</feature>
<dbReference type="CDD" id="cd20036">
    <property type="entry name" value="FH_FOXR"/>
    <property type="match status" value="1"/>
</dbReference>
<dbReference type="Ensembl" id="ENSSHAT00000047620.1">
    <property type="protein sequence ID" value="ENSSHAP00000027456.1"/>
    <property type="gene ID" value="ENSSHAG00000026284.1"/>
</dbReference>
<sequence>MNPNIQNREFWESLHGKIPGLLDWKMNEELKLATTTDQLPRDTSLEPNLWMWVNLNLVCPPAEMQTSKQRDLVNNPPATREENAFFLEDSQQPQASTSQQPQASTSQQPQASTSQQPQASTSQQPQASTSQQPQASTSQRQQPQQPQASTRQQPQNPTRQQLQDSTSEPELTEEEEEENTSTALSASHKVGLLRKRQRQVGTQTGARWPRPPLNYCHLIALALKNSPSRGLNVQEIYNFTRQHFPFFQTAPEGWKNTVRHNLCFRGSFEKAPLSPERETTMSRPRSCRWRLTEEGYRRFAEEARALASARFHNIQKSMSQPEMMSILFDL</sequence>
<gene>
    <name evidence="8" type="primary">FOXR1</name>
</gene>
<dbReference type="GeneTree" id="ENSGT00940000162993"/>
<dbReference type="Pfam" id="PF00250">
    <property type="entry name" value="Forkhead"/>
    <property type="match status" value="1"/>
</dbReference>
<keyword evidence="1" id="KW-0805">Transcription regulation</keyword>
<dbReference type="InterPro" id="IPR052328">
    <property type="entry name" value="FOX_transcription_regulators"/>
</dbReference>
<dbReference type="FunCoup" id="A0A7N4NRN4">
    <property type="interactions" value="207"/>
</dbReference>
<keyword evidence="9" id="KW-1185">Reference proteome</keyword>
<dbReference type="InterPro" id="IPR036388">
    <property type="entry name" value="WH-like_DNA-bd_sf"/>
</dbReference>
<comment type="subcellular location">
    <subcellularLocation>
        <location evidence="5">Nucleus</location>
    </subcellularLocation>
</comment>
<evidence type="ECO:0000256" key="3">
    <source>
        <dbReference type="ARBA" id="ARBA00023163"/>
    </source>
</evidence>
<feature type="compositionally biased region" description="Acidic residues" evidence="6">
    <location>
        <begin position="170"/>
        <end position="179"/>
    </location>
</feature>
<dbReference type="GO" id="GO:0005634">
    <property type="term" value="C:nucleus"/>
    <property type="evidence" value="ECO:0007669"/>
    <property type="project" value="UniProtKB-SubCell"/>
</dbReference>